<dbReference type="GO" id="GO:0061630">
    <property type="term" value="F:ubiquitin protein ligase activity"/>
    <property type="evidence" value="ECO:0007669"/>
    <property type="project" value="UniProtKB-EC"/>
</dbReference>
<dbReference type="Pfam" id="PF23356">
    <property type="entry name" value="TPR_PEP5_VPS11"/>
    <property type="match status" value="2"/>
</dbReference>
<protein>
    <recommendedName>
        <fullName evidence="9">E3 ubiquitin-protein ligase PEP5</fullName>
        <ecNumber evidence="9">2.3.2.27</ecNumber>
    </recommendedName>
</protein>
<evidence type="ECO:0000256" key="6">
    <source>
        <dbReference type="ARBA" id="ARBA00022927"/>
    </source>
</evidence>
<dbReference type="Pfam" id="PF12451">
    <property type="entry name" value="VPS11_C"/>
    <property type="match status" value="1"/>
</dbReference>
<dbReference type="InterPro" id="IPR057308">
    <property type="entry name" value="CHCR_PEP5_VPS11"/>
</dbReference>
<sequence length="961" mass="107537">MSWRQFSFFKTTPIRDPNSPDDPVFGGVDVSSTTARAGIWIVASHTLVSVVNITDLTPKLRFSAGDDGSVTFMQLAPSAKVLLTITEGRSFSSDPFVQLWDLSNIKDKTPQQITSFAVAAERQNFPLSAFSASDDFSFLAFGFANGTIVIARGDLIHDRGVKQRIALDGSDPITGLFFAHANRRYPIFYVSTTSKLFTIDSTGRTREPLRVLDETGCALGCMAFDSENQSILVARDSSISLYDSDGRLPNISFESSKQSAFFFNNYLALSAPTDSDASPDVSSVLNTISYNNISQRSTKVVIIDTHNHIIAYTSYFPSGIRSIFYNNSELYILSLDSILYQLSEISLENKIEILQSKSFYSLALQVAQNASASPTVIDEIHKAYGDYLYSKGNLHEAMTHYIQSITSIYSGDVIRKYIDGRNISDLSLYLEKLHDIGRASTEHTTLLLNCYAIQKDEANLSKYIRSHSTNIHLDFDRTIELLRHGGYYYLASYLAQRYEHSEMVVSIRIQDMDDYLGALEFISSLPPEEAIHNIQDSAYLLLTHIPEETLKFLIRLYTGEYIPQKTDLTSSASLKSSNNSIAVKSNNGDFSPSITKTEINGNATSPVSDYDVSASQYLPYDLPNPESIFPAFADLPVLFCRFLEALLQKFQKQDNDNAKLTNLFSSLFEVYLTLSNSQKDNTKELYQHKALELCQHPMFPRGVPEIVLTAHLNGFKDIKLIIKHEDNFHVDLFRAYTSAEDISSCIELIHNFGNKYPLLYVLALSYFSSSESILQRTSNEIPFILEQIDKFNLLSPLEVLQTLGTNSAATIGLMRKYLLSVISKDKNTIEHNMKLAQSYKAEADSKAEEILNLTTKPQLFQSTKCTGCGGHLDLPTVHFLCKHSYHQRCLADVVLDYSEEDKGDKLHCPKCAPNIAALNRVRKAHSEVRDKHDVFKTALASSTDKFALIADFVGRGMLDTV</sequence>
<keyword evidence="5" id="KW-0862">Zinc</keyword>
<evidence type="ECO:0000259" key="12">
    <source>
        <dbReference type="Pfam" id="PF17122"/>
    </source>
</evidence>
<name>A0A1E4TLA2_9ASCO</name>
<dbReference type="InterPro" id="IPR036322">
    <property type="entry name" value="WD40_repeat_dom_sf"/>
</dbReference>
<keyword evidence="7 9" id="KW-0472">Membrane</keyword>
<evidence type="ECO:0000256" key="10">
    <source>
        <dbReference type="PROSITE-ProRule" id="PRU01006"/>
    </source>
</evidence>
<dbReference type="EC" id="2.3.2.27" evidence="9"/>
<comment type="catalytic activity">
    <reaction evidence="9">
        <text>S-ubiquitinyl-[E2 ubiquitin-conjugating enzyme]-L-cysteine + [acceptor protein]-L-lysine = [E2 ubiquitin-conjugating enzyme]-L-cysteine + N(6)-ubiquitinyl-[acceptor protein]-L-lysine.</text>
        <dbReference type="EC" id="2.3.2.27"/>
    </reaction>
</comment>
<dbReference type="GO" id="GO:0030897">
    <property type="term" value="C:HOPS complex"/>
    <property type="evidence" value="ECO:0007669"/>
    <property type="project" value="UniProtKB-UniRule"/>
</dbReference>
<comment type="similarity">
    <text evidence="1 9">Belongs to the VPS11 family.</text>
</comment>
<evidence type="ECO:0000256" key="1">
    <source>
        <dbReference type="ARBA" id="ARBA00007070"/>
    </source>
</evidence>
<dbReference type="Pfam" id="PF17122">
    <property type="entry name" value="zf-C3H2C3"/>
    <property type="match status" value="1"/>
</dbReference>
<dbReference type="GO" id="GO:0000329">
    <property type="term" value="C:fungal-type vacuole membrane"/>
    <property type="evidence" value="ECO:0007669"/>
    <property type="project" value="UniProtKB-UniRule"/>
</dbReference>
<keyword evidence="9" id="KW-0833">Ubl conjugation pathway</keyword>
<keyword evidence="4" id="KW-0863">Zinc-finger</keyword>
<feature type="repeat" description="CHCR" evidence="10">
    <location>
        <begin position="401"/>
        <end position="550"/>
    </location>
</feature>
<dbReference type="OrthoDB" id="26184at2759"/>
<dbReference type="InterPro" id="IPR015943">
    <property type="entry name" value="WD40/YVTN_repeat-like_dom_sf"/>
</dbReference>
<dbReference type="InterPro" id="IPR000547">
    <property type="entry name" value="Clathrin_H-chain/VPS_repeat"/>
</dbReference>
<dbReference type="GO" id="GO:0033263">
    <property type="term" value="C:CORVET complex"/>
    <property type="evidence" value="ECO:0007669"/>
    <property type="project" value="UniProtKB-UniRule"/>
</dbReference>
<evidence type="ECO:0000259" key="13">
    <source>
        <dbReference type="Pfam" id="PF23341"/>
    </source>
</evidence>
<dbReference type="PIRSF" id="PIRSF007860">
    <property type="entry name" value="VPS11"/>
    <property type="match status" value="1"/>
</dbReference>
<dbReference type="Pfam" id="PF23341">
    <property type="entry name" value="PEP5_VPS11_N"/>
    <property type="match status" value="1"/>
</dbReference>
<evidence type="ECO:0000256" key="4">
    <source>
        <dbReference type="ARBA" id="ARBA00022771"/>
    </source>
</evidence>
<organism evidence="14 15">
    <name type="scientific">Tortispora caseinolytica NRRL Y-17796</name>
    <dbReference type="NCBI Taxonomy" id="767744"/>
    <lineage>
        <taxon>Eukaryota</taxon>
        <taxon>Fungi</taxon>
        <taxon>Dikarya</taxon>
        <taxon>Ascomycota</taxon>
        <taxon>Saccharomycotina</taxon>
        <taxon>Trigonopsidomycetes</taxon>
        <taxon>Trigonopsidales</taxon>
        <taxon>Trigonopsidaceae</taxon>
        <taxon>Tortispora</taxon>
    </lineage>
</organism>
<dbReference type="PANTHER" id="PTHR23323">
    <property type="entry name" value="VACUOLAR PROTEIN SORTING-ASSOCIATED PROTEIN"/>
    <property type="match status" value="1"/>
</dbReference>
<dbReference type="GO" id="GO:0007032">
    <property type="term" value="P:endosome organization"/>
    <property type="evidence" value="ECO:0007669"/>
    <property type="project" value="TreeGrafter"/>
</dbReference>
<dbReference type="GO" id="GO:0006886">
    <property type="term" value="P:intracellular protein transport"/>
    <property type="evidence" value="ECO:0007669"/>
    <property type="project" value="UniProtKB-UniRule"/>
</dbReference>
<evidence type="ECO:0000313" key="15">
    <source>
        <dbReference type="Proteomes" id="UP000095023"/>
    </source>
</evidence>
<feature type="domain" description="RING-type" evidence="12">
    <location>
        <begin position="865"/>
        <end position="892"/>
    </location>
</feature>
<accession>A0A1E4TLA2</accession>
<evidence type="ECO:0000256" key="7">
    <source>
        <dbReference type="ARBA" id="ARBA00023136"/>
    </source>
</evidence>
<dbReference type="GO" id="GO:0030674">
    <property type="term" value="F:protein-macromolecule adaptor activity"/>
    <property type="evidence" value="ECO:0007669"/>
    <property type="project" value="TreeGrafter"/>
</dbReference>
<dbReference type="AlphaFoldDB" id="A0A1E4TLA2"/>
<feature type="domain" description="PEP5/VPS11 N-terminal" evidence="13">
    <location>
        <begin position="3"/>
        <end position="344"/>
    </location>
</feature>
<dbReference type="PANTHER" id="PTHR23323:SF24">
    <property type="entry name" value="VACUOLAR PROTEIN SORTING-ASSOCIATED PROTEIN 11 HOMOLOG"/>
    <property type="match status" value="1"/>
</dbReference>
<gene>
    <name evidence="14" type="ORF">CANCADRAFT_88871</name>
</gene>
<evidence type="ECO:0000256" key="9">
    <source>
        <dbReference type="PIRNR" id="PIRNR007860"/>
    </source>
</evidence>
<dbReference type="Gene3D" id="2.130.10.10">
    <property type="entry name" value="YVTN repeat-like/Quinoprotein amine dehydrogenase"/>
    <property type="match status" value="1"/>
</dbReference>
<evidence type="ECO:0000256" key="2">
    <source>
        <dbReference type="ARBA" id="ARBA00022448"/>
    </source>
</evidence>
<comment type="subunit">
    <text evidence="9">Component of the homotypic vacuole fusion and vacuole protein sorting (HOPS) complex. Component of the class C core vacuole/endosome tethering (CORVET) complex.</text>
</comment>
<keyword evidence="2 9" id="KW-0813">Transport</keyword>
<evidence type="ECO:0000259" key="11">
    <source>
        <dbReference type="Pfam" id="PF12451"/>
    </source>
</evidence>
<dbReference type="InterPro" id="IPR024763">
    <property type="entry name" value="VPS11_C"/>
</dbReference>
<comment type="subcellular location">
    <subcellularLocation>
        <location evidence="8">Endomembrane system</location>
        <topology evidence="8">Peripheral membrane protein</topology>
        <orientation evidence="8">Cytoplasmic side</orientation>
    </subcellularLocation>
    <subcellularLocation>
        <location evidence="9">Vacuole membrane</location>
        <topology evidence="9">Peripheral membrane protein</topology>
        <orientation evidence="9">Cytoplasmic side</orientation>
    </subcellularLocation>
</comment>
<dbReference type="InterPro" id="IPR016528">
    <property type="entry name" value="VPS11"/>
</dbReference>
<dbReference type="Proteomes" id="UP000095023">
    <property type="component" value="Unassembled WGS sequence"/>
</dbReference>
<dbReference type="InterPro" id="IPR001841">
    <property type="entry name" value="Znf_RING"/>
</dbReference>
<keyword evidence="6 9" id="KW-0653">Protein transport</keyword>
<dbReference type="GO" id="GO:0048284">
    <property type="term" value="P:organelle fusion"/>
    <property type="evidence" value="ECO:0007669"/>
    <property type="project" value="TreeGrafter"/>
</dbReference>
<evidence type="ECO:0000256" key="8">
    <source>
        <dbReference type="ARBA" id="ARBA00029433"/>
    </source>
</evidence>
<dbReference type="CDD" id="cd16688">
    <property type="entry name" value="RING-H2_Vps11"/>
    <property type="match status" value="1"/>
</dbReference>
<proteinExistence type="inferred from homology"/>
<reference evidence="15" key="1">
    <citation type="submission" date="2016-02" db="EMBL/GenBank/DDBJ databases">
        <title>Comparative genomics of biotechnologically important yeasts.</title>
        <authorList>
            <consortium name="DOE Joint Genome Institute"/>
            <person name="Riley R."/>
            <person name="Haridas S."/>
            <person name="Wolfe K.H."/>
            <person name="Lopes M.R."/>
            <person name="Hittinger C.T."/>
            <person name="Goker M."/>
            <person name="Salamov A."/>
            <person name="Wisecaver J."/>
            <person name="Long T.M."/>
            <person name="Aerts A.L."/>
            <person name="Barry K."/>
            <person name="Choi C."/>
            <person name="Clum A."/>
            <person name="Coughlan A.Y."/>
            <person name="Deshpande S."/>
            <person name="Douglass A.P."/>
            <person name="Hanson S.J."/>
            <person name="Klenk H.-P."/>
            <person name="Labutti K."/>
            <person name="Lapidus A."/>
            <person name="Lindquist E."/>
            <person name="Lipzen A."/>
            <person name="Meier-Kolthoff J.P."/>
            <person name="Ohm R.A."/>
            <person name="Otillar R.P."/>
            <person name="Pangilinan J."/>
            <person name="Peng Y."/>
            <person name="Rokas A."/>
            <person name="Rosa C.A."/>
            <person name="Scheuner C."/>
            <person name="Sibirny A.A."/>
            <person name="Slot J.C."/>
            <person name="Stielow J.B."/>
            <person name="Sun H."/>
            <person name="Kurtzman C.P."/>
            <person name="Blackwell M."/>
            <person name="Jeffries T.W."/>
            <person name="Grigoriev I.V."/>
        </authorList>
    </citation>
    <scope>NUCLEOTIDE SEQUENCE [LARGE SCALE GENOMIC DNA]</scope>
    <source>
        <strain evidence="15">NRRL Y-17796</strain>
    </source>
</reference>
<keyword evidence="3" id="KW-0479">Metal-binding</keyword>
<keyword evidence="9" id="KW-0926">Vacuole</keyword>
<evidence type="ECO:0000256" key="3">
    <source>
        <dbReference type="ARBA" id="ARBA00022723"/>
    </source>
</evidence>
<dbReference type="SUPFAM" id="SSF50978">
    <property type="entry name" value="WD40 repeat-like"/>
    <property type="match status" value="1"/>
</dbReference>
<dbReference type="InterPro" id="IPR057307">
    <property type="entry name" value="PEP5_VPS11_N"/>
</dbReference>
<evidence type="ECO:0000313" key="14">
    <source>
        <dbReference type="EMBL" id="ODV92546.1"/>
    </source>
</evidence>
<dbReference type="EMBL" id="KV453841">
    <property type="protein sequence ID" value="ODV92546.1"/>
    <property type="molecule type" value="Genomic_DNA"/>
</dbReference>
<feature type="domain" description="Vacuolar protein sorting protein 11 C-terminal" evidence="11">
    <location>
        <begin position="917"/>
        <end position="958"/>
    </location>
</feature>
<evidence type="ECO:0000256" key="5">
    <source>
        <dbReference type="ARBA" id="ARBA00022833"/>
    </source>
</evidence>
<dbReference type="GO" id="GO:0008270">
    <property type="term" value="F:zinc ion binding"/>
    <property type="evidence" value="ECO:0007669"/>
    <property type="project" value="UniProtKB-KW"/>
</dbReference>
<dbReference type="GO" id="GO:0007033">
    <property type="term" value="P:vacuole organization"/>
    <property type="evidence" value="ECO:0007669"/>
    <property type="project" value="TreeGrafter"/>
</dbReference>
<dbReference type="GO" id="GO:0006904">
    <property type="term" value="P:vesicle docking involved in exocytosis"/>
    <property type="evidence" value="ECO:0007669"/>
    <property type="project" value="TreeGrafter"/>
</dbReference>
<keyword evidence="15" id="KW-1185">Reference proteome</keyword>
<dbReference type="PROSITE" id="PS50236">
    <property type="entry name" value="CHCR"/>
    <property type="match status" value="1"/>
</dbReference>
<keyword evidence="9" id="KW-0808">Transferase</keyword>